<evidence type="ECO:0000256" key="1">
    <source>
        <dbReference type="SAM" id="SignalP"/>
    </source>
</evidence>
<dbReference type="EMBL" id="RXOF01000007">
    <property type="protein sequence ID" value="RTQ49228.1"/>
    <property type="molecule type" value="Genomic_DNA"/>
</dbReference>
<keyword evidence="1" id="KW-0732">Signal</keyword>
<proteinExistence type="predicted"/>
<feature type="signal peptide" evidence="1">
    <location>
        <begin position="1"/>
        <end position="19"/>
    </location>
</feature>
<feature type="chain" id="PRO_5019099386" evidence="1">
    <location>
        <begin position="20"/>
        <end position="140"/>
    </location>
</feature>
<dbReference type="Proteomes" id="UP000282184">
    <property type="component" value="Unassembled WGS sequence"/>
</dbReference>
<evidence type="ECO:0000313" key="3">
    <source>
        <dbReference type="Proteomes" id="UP000282184"/>
    </source>
</evidence>
<gene>
    <name evidence="2" type="ORF">EJV47_13865</name>
</gene>
<reference evidence="2 3" key="1">
    <citation type="submission" date="2018-12" db="EMBL/GenBank/DDBJ databases">
        <title>Hymenobacter gummosus sp. nov., isolated from a spring.</title>
        <authorList>
            <person name="Nie L."/>
        </authorList>
    </citation>
    <scope>NUCLEOTIDE SEQUENCE [LARGE SCALE GENOMIC DNA]</scope>
    <source>
        <strain evidence="2 3">KCTC 52166</strain>
    </source>
</reference>
<organism evidence="2 3">
    <name type="scientific">Hymenobacter gummosus</name>
    <dbReference type="NCBI Taxonomy" id="1776032"/>
    <lineage>
        <taxon>Bacteria</taxon>
        <taxon>Pseudomonadati</taxon>
        <taxon>Bacteroidota</taxon>
        <taxon>Cytophagia</taxon>
        <taxon>Cytophagales</taxon>
        <taxon>Hymenobacteraceae</taxon>
        <taxon>Hymenobacter</taxon>
    </lineage>
</organism>
<dbReference type="AlphaFoldDB" id="A0A431U1Z1"/>
<name>A0A431U1Z1_9BACT</name>
<keyword evidence="3" id="KW-1185">Reference proteome</keyword>
<accession>A0A431U1Z1</accession>
<dbReference type="RefSeq" id="WP_126693759.1">
    <property type="nucleotide sequence ID" value="NZ_RXOF01000007.1"/>
</dbReference>
<comment type="caution">
    <text evidence="2">The sequence shown here is derived from an EMBL/GenBank/DDBJ whole genome shotgun (WGS) entry which is preliminary data.</text>
</comment>
<evidence type="ECO:0000313" key="2">
    <source>
        <dbReference type="EMBL" id="RTQ49228.1"/>
    </source>
</evidence>
<sequence>MRNAICLLGLLLTSGAVLAQQAPATTRYLTLVRESQYTPSGGTYRSSLTVIGPDGSIKTEEFWVDRDRTPKQVVRASIVRALADSSNWVTRRSRYAENLVYQAETNKLNELGAQGWQLVNTLQEGLVVRYLFRQDAQPRQ</sequence>
<dbReference type="OrthoDB" id="884347at2"/>
<protein>
    <submittedName>
        <fullName evidence="2">Uncharacterized protein</fullName>
    </submittedName>
</protein>